<dbReference type="Proteomes" id="UP000590811">
    <property type="component" value="Unassembled WGS sequence"/>
</dbReference>
<feature type="domain" description="Xylose isomerase-like TIM barrel" evidence="3">
    <location>
        <begin position="72"/>
        <end position="292"/>
    </location>
</feature>
<dbReference type="SUPFAM" id="SSF51658">
    <property type="entry name" value="Xylose isomerase-like"/>
    <property type="match status" value="1"/>
</dbReference>
<evidence type="ECO:0000313" key="6">
    <source>
        <dbReference type="Proteomes" id="UP000278440"/>
    </source>
</evidence>
<reference evidence="4 7" key="2">
    <citation type="submission" date="2020-08" db="EMBL/GenBank/DDBJ databases">
        <title>Genomic Encyclopedia of Type Strains, Phase IV (KMG-V): Genome sequencing to study the core and pangenomes of soil and plant-associated prokaryotes.</title>
        <authorList>
            <person name="Whitman W."/>
        </authorList>
    </citation>
    <scope>NUCLEOTIDE SEQUENCE [LARGE SCALE GENOMIC DNA]</scope>
    <source>
        <strain evidence="4 7">B3ACCR2</strain>
    </source>
</reference>
<dbReference type="Proteomes" id="UP000278440">
    <property type="component" value="Unassembled WGS sequence"/>
</dbReference>
<dbReference type="EMBL" id="RBXT01000001">
    <property type="protein sequence ID" value="RKT77995.1"/>
    <property type="molecule type" value="Genomic_DNA"/>
</dbReference>
<sequence>MNESAFNRRKLLGAAAVGAAAIGTTTLAGTTAAAAATTASGSSGRVPRNNISVQLYTLRNILGQELEETLTELSEIGYGKVEHAGFVGLSAADFKKALDNAGLQATSGHVGIPQPFDAETWKRSLEDAAIIGNKYIVHPFFGLGADGPVRSSAVYRQLAHDLNTAGEMARKAGLHLGYHNHHLEFTKQDGGTRTGFDVLMSQTDPRYVHFELDLYWAWRGTADPVDLFNRLRGRVRQVHVKDVQIDTSSFTNAPFADPGTGLIDFGRIFQRAKEAGLVEYIVERDDAGSPPRTPEQALETARVGYDYLKGLRF</sequence>
<dbReference type="InterPro" id="IPR006311">
    <property type="entry name" value="TAT_signal"/>
</dbReference>
<keyword evidence="2" id="KW-0732">Signal</keyword>
<dbReference type="Pfam" id="PF01261">
    <property type="entry name" value="AP_endonuc_2"/>
    <property type="match status" value="1"/>
</dbReference>
<evidence type="ECO:0000256" key="1">
    <source>
        <dbReference type="ARBA" id="ARBA00023277"/>
    </source>
</evidence>
<protein>
    <submittedName>
        <fullName evidence="5">Sugar phosphate isomerase/epimerase</fullName>
    </submittedName>
</protein>
<evidence type="ECO:0000313" key="4">
    <source>
        <dbReference type="EMBL" id="MBB2988249.1"/>
    </source>
</evidence>
<feature type="signal peptide" evidence="2">
    <location>
        <begin position="1"/>
        <end position="28"/>
    </location>
</feature>
<evidence type="ECO:0000313" key="5">
    <source>
        <dbReference type="EMBL" id="RKT77995.1"/>
    </source>
</evidence>
<dbReference type="PROSITE" id="PS51318">
    <property type="entry name" value="TAT"/>
    <property type="match status" value="1"/>
</dbReference>
<name>A0A495XXW1_9MICO</name>
<reference evidence="5 6" key="1">
    <citation type="submission" date="2018-10" db="EMBL/GenBank/DDBJ databases">
        <title>Sequencing the genomes of 1000 actinobacteria strains.</title>
        <authorList>
            <person name="Klenk H.-P."/>
        </authorList>
    </citation>
    <scope>NUCLEOTIDE SEQUENCE [LARGE SCALE GENOMIC DNA]</scope>
    <source>
        <strain evidence="5 6">DSM 44267</strain>
    </source>
</reference>
<comment type="caution">
    <text evidence="5">The sequence shown here is derived from an EMBL/GenBank/DDBJ whole genome shotgun (WGS) entry which is preliminary data.</text>
</comment>
<dbReference type="InterPro" id="IPR050312">
    <property type="entry name" value="IolE/XylAMocC-like"/>
</dbReference>
<gene>
    <name evidence="5" type="ORF">DFJ68_1429</name>
    <name evidence="4" type="ORF">FHW14_003438</name>
</gene>
<dbReference type="PANTHER" id="PTHR12110:SF41">
    <property type="entry name" value="INOSOSE DEHYDRATASE"/>
    <property type="match status" value="1"/>
</dbReference>
<dbReference type="Gene3D" id="3.20.20.150">
    <property type="entry name" value="Divalent-metal-dependent TIM barrel enzymes"/>
    <property type="match status" value="1"/>
</dbReference>
<keyword evidence="6" id="KW-1185">Reference proteome</keyword>
<accession>A0A495XXW1</accession>
<feature type="chain" id="PRO_5038238572" evidence="2">
    <location>
        <begin position="29"/>
        <end position="313"/>
    </location>
</feature>
<organism evidence="5 6">
    <name type="scientific">Terracoccus luteus</name>
    <dbReference type="NCBI Taxonomy" id="53356"/>
    <lineage>
        <taxon>Bacteria</taxon>
        <taxon>Bacillati</taxon>
        <taxon>Actinomycetota</taxon>
        <taxon>Actinomycetes</taxon>
        <taxon>Micrococcales</taxon>
        <taxon>Intrasporangiaceae</taxon>
        <taxon>Terracoccus</taxon>
    </lineage>
</organism>
<evidence type="ECO:0000259" key="3">
    <source>
        <dbReference type="Pfam" id="PF01261"/>
    </source>
</evidence>
<keyword evidence="1" id="KW-0119">Carbohydrate metabolism</keyword>
<dbReference type="EMBL" id="JACHVT010000008">
    <property type="protein sequence ID" value="MBB2988249.1"/>
    <property type="molecule type" value="Genomic_DNA"/>
</dbReference>
<dbReference type="InterPro" id="IPR036237">
    <property type="entry name" value="Xyl_isomerase-like_sf"/>
</dbReference>
<keyword evidence="5" id="KW-0413">Isomerase</keyword>
<proteinExistence type="predicted"/>
<dbReference type="AlphaFoldDB" id="A0A495XXW1"/>
<dbReference type="GO" id="GO:0016853">
    <property type="term" value="F:isomerase activity"/>
    <property type="evidence" value="ECO:0007669"/>
    <property type="project" value="UniProtKB-KW"/>
</dbReference>
<evidence type="ECO:0000256" key="2">
    <source>
        <dbReference type="SAM" id="SignalP"/>
    </source>
</evidence>
<dbReference type="InterPro" id="IPR013022">
    <property type="entry name" value="Xyl_isomerase-like_TIM-brl"/>
</dbReference>
<dbReference type="PANTHER" id="PTHR12110">
    <property type="entry name" value="HYDROXYPYRUVATE ISOMERASE"/>
    <property type="match status" value="1"/>
</dbReference>
<dbReference type="RefSeq" id="WP_170165714.1">
    <property type="nucleotide sequence ID" value="NZ_JACHVT010000008.1"/>
</dbReference>
<evidence type="ECO:0000313" key="7">
    <source>
        <dbReference type="Proteomes" id="UP000590811"/>
    </source>
</evidence>